<name>A0A101M007_PICGL</name>
<sequence>MLLCCTPYAMPLAITRRVLFFMRRSYVSKRYRSLLGTNQCIYCCINFKCSKDAAGNYGKSVITYIKNDQQRTTYFLGPG</sequence>
<gene>
    <name evidence="1" type="ORF">ABT39_MTgene4490</name>
</gene>
<reference evidence="1" key="1">
    <citation type="journal article" date="2015" name="Genome Biol. Evol.">
        <title>Organellar Genomes of White Spruce (Picea glauca): Assembly and Annotation.</title>
        <authorList>
            <person name="Jackman S.D."/>
            <person name="Warren R.L."/>
            <person name="Gibb E.A."/>
            <person name="Vandervalk B.P."/>
            <person name="Mohamadi H."/>
            <person name="Chu J."/>
            <person name="Raymond A."/>
            <person name="Pleasance S."/>
            <person name="Coope R."/>
            <person name="Wildung M.R."/>
            <person name="Ritland C.E."/>
            <person name="Bousquet J."/>
            <person name="Jones S.J."/>
            <person name="Bohlmann J."/>
            <person name="Birol I."/>
        </authorList>
    </citation>
    <scope>NUCLEOTIDE SEQUENCE [LARGE SCALE GENOMIC DNA]</scope>
    <source>
        <tissue evidence="1">Flushing bud</tissue>
    </source>
</reference>
<keyword evidence="1" id="KW-0496">Mitochondrion</keyword>
<protein>
    <submittedName>
        <fullName evidence="1">Uncharacterized protein</fullName>
    </submittedName>
</protein>
<organism evidence="1">
    <name type="scientific">Picea glauca</name>
    <name type="common">White spruce</name>
    <name type="synonym">Pinus glauca</name>
    <dbReference type="NCBI Taxonomy" id="3330"/>
    <lineage>
        <taxon>Eukaryota</taxon>
        <taxon>Viridiplantae</taxon>
        <taxon>Streptophyta</taxon>
        <taxon>Embryophyta</taxon>
        <taxon>Tracheophyta</taxon>
        <taxon>Spermatophyta</taxon>
        <taxon>Pinopsida</taxon>
        <taxon>Pinidae</taxon>
        <taxon>Conifers I</taxon>
        <taxon>Pinales</taxon>
        <taxon>Pinaceae</taxon>
        <taxon>Picea</taxon>
    </lineage>
</organism>
<dbReference type="AlphaFoldDB" id="A0A101M007"/>
<proteinExistence type="predicted"/>
<comment type="caution">
    <text evidence="1">The sequence shown here is derived from an EMBL/GenBank/DDBJ whole genome shotgun (WGS) entry which is preliminary data.</text>
</comment>
<geneLocation type="mitochondrion" evidence="1"/>
<dbReference type="EMBL" id="LKAM01000005">
    <property type="protein sequence ID" value="KUM48475.1"/>
    <property type="molecule type" value="Genomic_DNA"/>
</dbReference>
<evidence type="ECO:0000313" key="1">
    <source>
        <dbReference type="EMBL" id="KUM48475.1"/>
    </source>
</evidence>
<accession>A0A101M007</accession>